<dbReference type="Proteomes" id="UP001408789">
    <property type="component" value="Unassembled WGS sequence"/>
</dbReference>
<evidence type="ECO:0000256" key="3">
    <source>
        <dbReference type="SAM" id="MobiDB-lite"/>
    </source>
</evidence>
<keyword evidence="2 4" id="KW-0472">Membrane</keyword>
<evidence type="ECO:0000313" key="6">
    <source>
        <dbReference type="Proteomes" id="UP001408789"/>
    </source>
</evidence>
<dbReference type="GO" id="GO:0005886">
    <property type="term" value="C:plasma membrane"/>
    <property type="evidence" value="ECO:0007669"/>
    <property type="project" value="TreeGrafter"/>
</dbReference>
<accession>A0AAP0D1H4</accession>
<protein>
    <recommendedName>
        <fullName evidence="7">Late embryogenesis abundant protein LEA-2 subgroup domain-containing protein</fullName>
    </recommendedName>
</protein>
<keyword evidence="6" id="KW-1185">Reference proteome</keyword>
<dbReference type="InterPro" id="IPR044839">
    <property type="entry name" value="NDR1-like"/>
</dbReference>
<evidence type="ECO:0000256" key="4">
    <source>
        <dbReference type="SAM" id="Phobius"/>
    </source>
</evidence>
<gene>
    <name evidence="5" type="ORF">SSX86_015769</name>
</gene>
<feature type="region of interest" description="Disordered" evidence="3">
    <location>
        <begin position="1"/>
        <end position="32"/>
    </location>
</feature>
<evidence type="ECO:0008006" key="7">
    <source>
        <dbReference type="Google" id="ProtNLM"/>
    </source>
</evidence>
<dbReference type="GO" id="GO:0098542">
    <property type="term" value="P:defense response to other organism"/>
    <property type="evidence" value="ECO:0007669"/>
    <property type="project" value="InterPro"/>
</dbReference>
<comment type="caution">
    <text evidence="5">The sequence shown here is derived from an EMBL/GenBank/DDBJ whole genome shotgun (WGS) entry which is preliminary data.</text>
</comment>
<feature type="transmembrane region" description="Helical" evidence="4">
    <location>
        <begin position="36"/>
        <end position="58"/>
    </location>
</feature>
<comment type="subcellular location">
    <subcellularLocation>
        <location evidence="1">Membrane</location>
    </subcellularLocation>
</comment>
<keyword evidence="4" id="KW-1133">Transmembrane helix</keyword>
<dbReference type="PANTHER" id="PTHR31415:SF9">
    <property type="entry name" value="OS05G0367900 PROTEIN"/>
    <property type="match status" value="1"/>
</dbReference>
<keyword evidence="4" id="KW-0812">Transmembrane</keyword>
<evidence type="ECO:0000256" key="1">
    <source>
        <dbReference type="ARBA" id="ARBA00004370"/>
    </source>
</evidence>
<evidence type="ECO:0000256" key="2">
    <source>
        <dbReference type="ARBA" id="ARBA00023136"/>
    </source>
</evidence>
<dbReference type="GO" id="GO:0009506">
    <property type="term" value="C:plasmodesma"/>
    <property type="evidence" value="ECO:0007669"/>
    <property type="project" value="TreeGrafter"/>
</dbReference>
<proteinExistence type="predicted"/>
<reference evidence="5 6" key="1">
    <citation type="submission" date="2024-04" db="EMBL/GenBank/DDBJ databases">
        <title>The reference genome of an endangered Asteraceae, Deinandra increscens subsp. villosa, native to the Central Coast of California.</title>
        <authorList>
            <person name="Guilliams M."/>
            <person name="Hasenstab-Lehman K."/>
            <person name="Meyer R."/>
            <person name="Mcevoy S."/>
        </authorList>
    </citation>
    <scope>NUCLEOTIDE SEQUENCE [LARGE SCALE GENOMIC DNA]</scope>
    <source>
        <tissue evidence="5">Leaf</tissue>
    </source>
</reference>
<dbReference type="PANTHER" id="PTHR31415">
    <property type="entry name" value="OS05G0367900 PROTEIN"/>
    <property type="match status" value="1"/>
</dbReference>
<organism evidence="5 6">
    <name type="scientific">Deinandra increscens subsp. villosa</name>
    <dbReference type="NCBI Taxonomy" id="3103831"/>
    <lineage>
        <taxon>Eukaryota</taxon>
        <taxon>Viridiplantae</taxon>
        <taxon>Streptophyta</taxon>
        <taxon>Embryophyta</taxon>
        <taxon>Tracheophyta</taxon>
        <taxon>Spermatophyta</taxon>
        <taxon>Magnoliopsida</taxon>
        <taxon>eudicotyledons</taxon>
        <taxon>Gunneridae</taxon>
        <taxon>Pentapetalae</taxon>
        <taxon>asterids</taxon>
        <taxon>campanulids</taxon>
        <taxon>Asterales</taxon>
        <taxon>Asteraceae</taxon>
        <taxon>Asteroideae</taxon>
        <taxon>Heliantheae alliance</taxon>
        <taxon>Madieae</taxon>
        <taxon>Madiinae</taxon>
        <taxon>Deinandra</taxon>
    </lineage>
</organism>
<evidence type="ECO:0000313" key="5">
    <source>
        <dbReference type="EMBL" id="KAK9064387.1"/>
    </source>
</evidence>
<name>A0AAP0D1H4_9ASTR</name>
<dbReference type="AlphaFoldDB" id="A0AAP0D1H4"/>
<sequence>MAHDEKHTVIATTHDVPDHNHNHNKPSPSRDAHRKIATTIVILLLLAAITALTLYLLYHPHHPKFTVVAAAVYTANEKPNTTSSSPPPPAITAMQLTIVTRNPNTRVSIYYDHLMAYLISHGYQPITPPVMLPPLSHERDSTVAFSPVWPVSPAVVNGLVSVSGDDGVGGGAVSLRVVLTGRLRWKGGSMMRSRRKRVHVGCDVLVGLKRGVVSGRVPLVGPSVCRVDV</sequence>
<dbReference type="EMBL" id="JBCNJP010000017">
    <property type="protein sequence ID" value="KAK9064387.1"/>
    <property type="molecule type" value="Genomic_DNA"/>
</dbReference>